<proteinExistence type="predicted"/>
<dbReference type="Gene3D" id="3.40.720.10">
    <property type="entry name" value="Alkaline Phosphatase, subunit A"/>
    <property type="match status" value="1"/>
</dbReference>
<evidence type="ECO:0000256" key="1">
    <source>
        <dbReference type="ARBA" id="ARBA00004651"/>
    </source>
</evidence>
<evidence type="ECO:0000313" key="8">
    <source>
        <dbReference type="EMBL" id="MCX2745082.1"/>
    </source>
</evidence>
<dbReference type="PANTHER" id="PTHR47371:SF3">
    <property type="entry name" value="PHOSPHOGLYCEROL TRANSFERASE I"/>
    <property type="match status" value="1"/>
</dbReference>
<evidence type="ECO:0000256" key="2">
    <source>
        <dbReference type="ARBA" id="ARBA00022475"/>
    </source>
</evidence>
<keyword evidence="9" id="KW-1185">Reference proteome</keyword>
<comment type="caution">
    <text evidence="8">The sequence shown here is derived from an EMBL/GenBank/DDBJ whole genome shotgun (WGS) entry which is preliminary data.</text>
</comment>
<dbReference type="InterPro" id="IPR012160">
    <property type="entry name" value="LtaS-like"/>
</dbReference>
<evidence type="ECO:0000256" key="6">
    <source>
        <dbReference type="SAM" id="Phobius"/>
    </source>
</evidence>
<protein>
    <submittedName>
        <fullName evidence="8">Sulfatase-like hydrolase/transferase</fullName>
    </submittedName>
</protein>
<accession>A0ABT3RTF8</accession>
<feature type="transmembrane region" description="Helical" evidence="6">
    <location>
        <begin position="131"/>
        <end position="158"/>
    </location>
</feature>
<dbReference type="InterPro" id="IPR017850">
    <property type="entry name" value="Alkaline_phosphatase_core_sf"/>
</dbReference>
<organism evidence="8 9">
    <name type="scientific">Mangrovivirga halotolerans</name>
    <dbReference type="NCBI Taxonomy" id="2993936"/>
    <lineage>
        <taxon>Bacteria</taxon>
        <taxon>Pseudomonadati</taxon>
        <taxon>Bacteroidota</taxon>
        <taxon>Cytophagia</taxon>
        <taxon>Cytophagales</taxon>
        <taxon>Mangrovivirgaceae</taxon>
        <taxon>Mangrovivirga</taxon>
    </lineage>
</organism>
<feature type="transmembrane region" description="Helical" evidence="6">
    <location>
        <begin position="87"/>
        <end position="111"/>
    </location>
</feature>
<dbReference type="Proteomes" id="UP001209885">
    <property type="component" value="Unassembled WGS sequence"/>
</dbReference>
<dbReference type="RefSeq" id="WP_266057625.1">
    <property type="nucleotide sequence ID" value="NZ_JAPFQN010000007.1"/>
</dbReference>
<reference evidence="8 9" key="1">
    <citation type="submission" date="2022-11" db="EMBL/GenBank/DDBJ databases">
        <title>The characterization of three novel Bacteroidetes species and genomic analysis of their roles in tidal elemental geochemical cycles.</title>
        <authorList>
            <person name="Ma K."/>
        </authorList>
    </citation>
    <scope>NUCLEOTIDE SEQUENCE [LARGE SCALE GENOMIC DNA]</scope>
    <source>
        <strain evidence="8 9">M17</strain>
    </source>
</reference>
<keyword evidence="4 6" id="KW-1133">Transmembrane helix</keyword>
<dbReference type="CDD" id="cd16015">
    <property type="entry name" value="LTA_synthase"/>
    <property type="match status" value="1"/>
</dbReference>
<comment type="subcellular location">
    <subcellularLocation>
        <location evidence="1">Cell membrane</location>
        <topology evidence="1">Multi-pass membrane protein</topology>
    </subcellularLocation>
</comment>
<dbReference type="InterPro" id="IPR050448">
    <property type="entry name" value="OpgB/LTA_synthase_biosynth"/>
</dbReference>
<sequence length="614" mass="70331">MKQRLFYLLKVFGLFVFAGLLIRLVFLLFHFSEMTRNAEATDVLMAFVHGLRMDLSIASYIIVIPVVLFIIGFLFSNKFQFYANRVALILFTVILSLMAAVDLKLFQFWGFRLDTAPLLFLDTPGEALASVGFAEIIIPFLYFILLCGFLVFSILSLTRNILIFPKFKPLYSLGFMLLLGFLIIPVRGGIGIAPLNPGSVFFSNYSEINQLALNPAWNFNYALSKYDPDALKKDWYDDQKADSLISKLNIKKPFLEVLNTKKPNILLIIIESMASKFLHKNYNEREVTPYLDQLTREGIYFDNFYASGDRSHKGMTAIFSGFPAHPVAPVIKYPAIAYGLPHLTKDLKKHGYYTSFFYGGDLSFANFKGYFLSAGTDELVTESNFPDSLSTTKWGVHDNIVSDTLIDRIKDYRTRNPWFATWFTLSNHPPYEVPGQYEFGNNSLQEKVYSTSHFTDLQIKKVLESLKENENLWNDLLVIIMADHGVRDPDGSEYYAEETFKIPMIWTGGALNQTGFTIDRLSCQTDFPATLLGEMDIDYSKYYFSKNLFQVDFKPMAWYSFSQGYSLKVPNGTYSFSTSSEDFIVKDSSITDEDFELGQAYLHKVYKKFTEKRE</sequence>
<evidence type="ECO:0000259" key="7">
    <source>
        <dbReference type="Pfam" id="PF00884"/>
    </source>
</evidence>
<dbReference type="InterPro" id="IPR000917">
    <property type="entry name" value="Sulfatase_N"/>
</dbReference>
<dbReference type="SUPFAM" id="SSF53649">
    <property type="entry name" value="Alkaline phosphatase-like"/>
    <property type="match status" value="1"/>
</dbReference>
<dbReference type="PIRSF" id="PIRSF005091">
    <property type="entry name" value="Mmb_sulf_HI1246"/>
    <property type="match status" value="1"/>
</dbReference>
<feature type="transmembrane region" description="Helical" evidence="6">
    <location>
        <begin position="57"/>
        <end position="75"/>
    </location>
</feature>
<evidence type="ECO:0000313" key="9">
    <source>
        <dbReference type="Proteomes" id="UP001209885"/>
    </source>
</evidence>
<keyword evidence="5 6" id="KW-0472">Membrane</keyword>
<feature type="transmembrane region" description="Helical" evidence="6">
    <location>
        <begin position="170"/>
        <end position="190"/>
    </location>
</feature>
<evidence type="ECO:0000256" key="5">
    <source>
        <dbReference type="ARBA" id="ARBA00023136"/>
    </source>
</evidence>
<evidence type="ECO:0000256" key="3">
    <source>
        <dbReference type="ARBA" id="ARBA00022692"/>
    </source>
</evidence>
<dbReference type="EMBL" id="JAPFQN010000007">
    <property type="protein sequence ID" value="MCX2745082.1"/>
    <property type="molecule type" value="Genomic_DNA"/>
</dbReference>
<dbReference type="Pfam" id="PF00884">
    <property type="entry name" value="Sulfatase"/>
    <property type="match status" value="1"/>
</dbReference>
<keyword evidence="2" id="KW-1003">Cell membrane</keyword>
<evidence type="ECO:0000256" key="4">
    <source>
        <dbReference type="ARBA" id="ARBA00022989"/>
    </source>
</evidence>
<gene>
    <name evidence="8" type="ORF">OO013_14475</name>
</gene>
<feature type="transmembrane region" description="Helical" evidence="6">
    <location>
        <begin position="7"/>
        <end position="29"/>
    </location>
</feature>
<feature type="domain" description="Sulfatase N-terminal" evidence="7">
    <location>
        <begin position="263"/>
        <end position="536"/>
    </location>
</feature>
<dbReference type="PANTHER" id="PTHR47371">
    <property type="entry name" value="LIPOTEICHOIC ACID SYNTHASE"/>
    <property type="match status" value="1"/>
</dbReference>
<keyword evidence="3 6" id="KW-0812">Transmembrane</keyword>
<name>A0ABT3RTF8_9BACT</name>